<dbReference type="Gene3D" id="3.90.550.10">
    <property type="entry name" value="Spore Coat Polysaccharide Biosynthesis Protein SpsA, Chain A"/>
    <property type="match status" value="1"/>
</dbReference>
<feature type="domain" description="Glycosyltransferase 2-like" evidence="1">
    <location>
        <begin position="6"/>
        <end position="174"/>
    </location>
</feature>
<protein>
    <submittedName>
        <fullName evidence="2">Glycosyltransferase family 2 protein</fullName>
    </submittedName>
</protein>
<gene>
    <name evidence="2" type="ORF">ACFY35_29925</name>
</gene>
<dbReference type="SUPFAM" id="SSF53448">
    <property type="entry name" value="Nucleotide-diphospho-sugar transferases"/>
    <property type="match status" value="1"/>
</dbReference>
<comment type="caution">
    <text evidence="2">The sequence shown here is derived from an EMBL/GenBank/DDBJ whole genome shotgun (WGS) entry which is preliminary data.</text>
</comment>
<proteinExistence type="predicted"/>
<dbReference type="RefSeq" id="WP_026206061.1">
    <property type="nucleotide sequence ID" value="NZ_JBIAZU010000005.1"/>
</dbReference>
<dbReference type="InterPro" id="IPR029044">
    <property type="entry name" value="Nucleotide-diphossugar_trans"/>
</dbReference>
<name>A0ABW6WN74_9ACTN</name>
<evidence type="ECO:0000259" key="1">
    <source>
        <dbReference type="Pfam" id="PF00535"/>
    </source>
</evidence>
<dbReference type="Proteomes" id="UP001602245">
    <property type="component" value="Unassembled WGS sequence"/>
</dbReference>
<evidence type="ECO:0000313" key="3">
    <source>
        <dbReference type="Proteomes" id="UP001602245"/>
    </source>
</evidence>
<dbReference type="EMBL" id="JBIAZU010000005">
    <property type="protein sequence ID" value="MFF5293671.1"/>
    <property type="molecule type" value="Genomic_DNA"/>
</dbReference>
<evidence type="ECO:0000313" key="2">
    <source>
        <dbReference type="EMBL" id="MFF5293671.1"/>
    </source>
</evidence>
<dbReference type="InterPro" id="IPR001173">
    <property type="entry name" value="Glyco_trans_2-like"/>
</dbReference>
<dbReference type="Pfam" id="PF00535">
    <property type="entry name" value="Glycos_transf_2"/>
    <property type="match status" value="1"/>
</dbReference>
<organism evidence="2 3">
    <name type="scientific">Paractinoplanes globisporus</name>
    <dbReference type="NCBI Taxonomy" id="113565"/>
    <lineage>
        <taxon>Bacteria</taxon>
        <taxon>Bacillati</taxon>
        <taxon>Actinomycetota</taxon>
        <taxon>Actinomycetes</taxon>
        <taxon>Micromonosporales</taxon>
        <taxon>Micromonosporaceae</taxon>
        <taxon>Paractinoplanes</taxon>
    </lineage>
</organism>
<accession>A0ABW6WN74</accession>
<dbReference type="PANTHER" id="PTHR22916:SF3">
    <property type="entry name" value="UDP-GLCNAC:BETAGAL BETA-1,3-N-ACETYLGLUCOSAMINYLTRANSFERASE-LIKE PROTEIN 1"/>
    <property type="match status" value="1"/>
</dbReference>
<keyword evidence="3" id="KW-1185">Reference proteome</keyword>
<reference evidence="2 3" key="1">
    <citation type="submission" date="2024-10" db="EMBL/GenBank/DDBJ databases">
        <title>The Natural Products Discovery Center: Release of the First 8490 Sequenced Strains for Exploring Actinobacteria Biosynthetic Diversity.</title>
        <authorList>
            <person name="Kalkreuter E."/>
            <person name="Kautsar S.A."/>
            <person name="Yang D."/>
            <person name="Bader C.D."/>
            <person name="Teijaro C.N."/>
            <person name="Fluegel L."/>
            <person name="Davis C.M."/>
            <person name="Simpson J.R."/>
            <person name="Lauterbach L."/>
            <person name="Steele A.D."/>
            <person name="Gui C."/>
            <person name="Meng S."/>
            <person name="Li G."/>
            <person name="Viehrig K."/>
            <person name="Ye F."/>
            <person name="Su P."/>
            <person name="Kiefer A.F."/>
            <person name="Nichols A."/>
            <person name="Cepeda A.J."/>
            <person name="Yan W."/>
            <person name="Fan B."/>
            <person name="Jiang Y."/>
            <person name="Adhikari A."/>
            <person name="Zheng C.-J."/>
            <person name="Schuster L."/>
            <person name="Cowan T.M."/>
            <person name="Smanski M.J."/>
            <person name="Chevrette M.G."/>
            <person name="De Carvalho L.P.S."/>
            <person name="Shen B."/>
        </authorList>
    </citation>
    <scope>NUCLEOTIDE SEQUENCE [LARGE SCALE GENOMIC DNA]</scope>
    <source>
        <strain evidence="2 3">NPDC000087</strain>
    </source>
</reference>
<sequence length="270" mass="28981">MVPPVCVCIPAYQAGRYIRGTVESVLAQTFRDFEVVVLENGLTDDTGEIVAGFSDPRVRLERNETVLPMPENWNRVVALTGSPLVKVLCADDMIYPRCLETQVAAMRVAPSAALVACRRDLIDAEGGTIDTGGGLRGLIGRRTGGEVARAIVRHGGNPIGEPGSVLFRRTAFEATGGFSGDQRLLMDLDMWVRLLDHGELVGQAESLAAFRLHDASTTSRVAVEQKAAQAALVHQIAASHSVPAADRLIGAVMARVGRLYWNHLQSKAGT</sequence>
<dbReference type="PANTHER" id="PTHR22916">
    <property type="entry name" value="GLYCOSYLTRANSFERASE"/>
    <property type="match status" value="1"/>
</dbReference>